<proteinExistence type="predicted"/>
<dbReference type="InParanoid" id="A0A5C3NLR7"/>
<feature type="compositionally biased region" description="Basic residues" evidence="1">
    <location>
        <begin position="575"/>
        <end position="585"/>
    </location>
</feature>
<protein>
    <submittedName>
        <fullName evidence="2">Uncharacterized protein</fullName>
    </submittedName>
</protein>
<evidence type="ECO:0000313" key="2">
    <source>
        <dbReference type="EMBL" id="TFK78446.1"/>
    </source>
</evidence>
<reference evidence="2 3" key="1">
    <citation type="journal article" date="2019" name="Nat. Ecol. Evol.">
        <title>Megaphylogeny resolves global patterns of mushroom evolution.</title>
        <authorList>
            <person name="Varga T."/>
            <person name="Krizsan K."/>
            <person name="Foldi C."/>
            <person name="Dima B."/>
            <person name="Sanchez-Garcia M."/>
            <person name="Sanchez-Ramirez S."/>
            <person name="Szollosi G.J."/>
            <person name="Szarkandi J.G."/>
            <person name="Papp V."/>
            <person name="Albert L."/>
            <person name="Andreopoulos W."/>
            <person name="Angelini C."/>
            <person name="Antonin V."/>
            <person name="Barry K.W."/>
            <person name="Bougher N.L."/>
            <person name="Buchanan P."/>
            <person name="Buyck B."/>
            <person name="Bense V."/>
            <person name="Catcheside P."/>
            <person name="Chovatia M."/>
            <person name="Cooper J."/>
            <person name="Damon W."/>
            <person name="Desjardin D."/>
            <person name="Finy P."/>
            <person name="Geml J."/>
            <person name="Haridas S."/>
            <person name="Hughes K."/>
            <person name="Justo A."/>
            <person name="Karasinski D."/>
            <person name="Kautmanova I."/>
            <person name="Kiss B."/>
            <person name="Kocsube S."/>
            <person name="Kotiranta H."/>
            <person name="LaButti K.M."/>
            <person name="Lechner B.E."/>
            <person name="Liimatainen K."/>
            <person name="Lipzen A."/>
            <person name="Lukacs Z."/>
            <person name="Mihaltcheva S."/>
            <person name="Morgado L.N."/>
            <person name="Niskanen T."/>
            <person name="Noordeloos M.E."/>
            <person name="Ohm R.A."/>
            <person name="Ortiz-Santana B."/>
            <person name="Ovrebo C."/>
            <person name="Racz N."/>
            <person name="Riley R."/>
            <person name="Savchenko A."/>
            <person name="Shiryaev A."/>
            <person name="Soop K."/>
            <person name="Spirin V."/>
            <person name="Szebenyi C."/>
            <person name="Tomsovsky M."/>
            <person name="Tulloss R.E."/>
            <person name="Uehling J."/>
            <person name="Grigoriev I.V."/>
            <person name="Vagvolgyi C."/>
            <person name="Papp T."/>
            <person name="Martin F.M."/>
            <person name="Miettinen O."/>
            <person name="Hibbett D.S."/>
            <person name="Nagy L.G."/>
        </authorList>
    </citation>
    <scope>NUCLEOTIDE SEQUENCE [LARGE SCALE GENOMIC DNA]</scope>
    <source>
        <strain evidence="2 3">HHB13444</strain>
    </source>
</reference>
<evidence type="ECO:0000256" key="1">
    <source>
        <dbReference type="SAM" id="MobiDB-lite"/>
    </source>
</evidence>
<feature type="region of interest" description="Disordered" evidence="1">
    <location>
        <begin position="558"/>
        <end position="588"/>
    </location>
</feature>
<organism evidence="2 3">
    <name type="scientific">Polyporus arcularius HHB13444</name>
    <dbReference type="NCBI Taxonomy" id="1314778"/>
    <lineage>
        <taxon>Eukaryota</taxon>
        <taxon>Fungi</taxon>
        <taxon>Dikarya</taxon>
        <taxon>Basidiomycota</taxon>
        <taxon>Agaricomycotina</taxon>
        <taxon>Agaricomycetes</taxon>
        <taxon>Polyporales</taxon>
        <taxon>Polyporaceae</taxon>
        <taxon>Polyporus</taxon>
    </lineage>
</organism>
<dbReference type="AlphaFoldDB" id="A0A5C3NLR7"/>
<dbReference type="EMBL" id="ML212528">
    <property type="protein sequence ID" value="TFK78446.1"/>
    <property type="molecule type" value="Genomic_DNA"/>
</dbReference>
<keyword evidence="3" id="KW-1185">Reference proteome</keyword>
<name>A0A5C3NLR7_9APHY</name>
<feature type="region of interest" description="Disordered" evidence="1">
    <location>
        <begin position="1"/>
        <end position="38"/>
    </location>
</feature>
<accession>A0A5C3NLR7</accession>
<sequence>MSDNDYDDMPGLQDVLKEETESIPVLSEMSGEEDDDTPELSKVFKHRYAKFTMPALSKVSLPGRDPRLPTLYEFKEHTQVPAAVVGRGRISVYVHDTSEAGNLKYYDFAKDLMFPDGTEEAVTAAGFLKLRPSDFVFARGAHGSGAEEDDHPVVWVTGSESLPDGLEMSIEKLQTDILGPDELIDEDKARKVDSVWKGGIHWERSDHVINIAASERCYTVAQSYQIQRNLTLLAVGAKVYGDPTDHHTLRRKIIETAAPVALASLQHAPGAYVDVLRMQADVNNLPLIGHEQNFAFPTMQLNMASTKSHDALAADHFQRDLSQFAGKHVDEHDSAGGYTCMISMNRLSETDSPGFFMADIGVAIEQHGIITTCFSGLHFHGGFPPTVAPGKTPEKTSYRCVIVCYLPRACMDGDSMIGFGALPEGKLFSLSPEMMNPAYDSQRFSTNNANWLADGLQLTSEQAFLNWYYRSLCQMISFFTRQIPSTAGIKFDVDKFRDCLSIDSGSNTRLEPDPWPLAPGRDEKTARTRAQAAERWAAHKARVTSFLPHATHVLHEKAERERVEAEQLERERRDKRSKGGSKKGTQKPGKAYRFYQLILCL</sequence>
<dbReference type="Proteomes" id="UP000308197">
    <property type="component" value="Unassembled WGS sequence"/>
</dbReference>
<evidence type="ECO:0000313" key="3">
    <source>
        <dbReference type="Proteomes" id="UP000308197"/>
    </source>
</evidence>
<feature type="compositionally biased region" description="Basic and acidic residues" evidence="1">
    <location>
        <begin position="558"/>
        <end position="574"/>
    </location>
</feature>
<gene>
    <name evidence="2" type="ORF">K466DRAFT_606975</name>
</gene>